<protein>
    <submittedName>
        <fullName evidence="1">Uncharacterized protein</fullName>
    </submittedName>
</protein>
<evidence type="ECO:0000313" key="1">
    <source>
        <dbReference type="EMBL" id="KII72545.1"/>
    </source>
</evidence>
<accession>A0A0C2N886</accession>
<gene>
    <name evidence="1" type="ORF">RF11_04360</name>
</gene>
<reference evidence="1 2" key="1">
    <citation type="journal article" date="2014" name="Genome Biol. Evol.">
        <title>The genome of the myxosporean Thelohanellus kitauei shows adaptations to nutrient acquisition within its fish host.</title>
        <authorList>
            <person name="Yang Y."/>
            <person name="Xiong J."/>
            <person name="Zhou Z."/>
            <person name="Huo F."/>
            <person name="Miao W."/>
            <person name="Ran C."/>
            <person name="Liu Y."/>
            <person name="Zhang J."/>
            <person name="Feng J."/>
            <person name="Wang M."/>
            <person name="Wang M."/>
            <person name="Wang L."/>
            <person name="Yao B."/>
        </authorList>
    </citation>
    <scope>NUCLEOTIDE SEQUENCE [LARGE SCALE GENOMIC DNA]</scope>
    <source>
        <strain evidence="1">Wuqing</strain>
    </source>
</reference>
<organism evidence="1 2">
    <name type="scientific">Thelohanellus kitauei</name>
    <name type="common">Myxosporean</name>
    <dbReference type="NCBI Taxonomy" id="669202"/>
    <lineage>
        <taxon>Eukaryota</taxon>
        <taxon>Metazoa</taxon>
        <taxon>Cnidaria</taxon>
        <taxon>Myxozoa</taxon>
        <taxon>Myxosporea</taxon>
        <taxon>Bivalvulida</taxon>
        <taxon>Platysporina</taxon>
        <taxon>Myxobolidae</taxon>
        <taxon>Thelohanellus</taxon>
    </lineage>
</organism>
<proteinExistence type="predicted"/>
<keyword evidence="2" id="KW-1185">Reference proteome</keyword>
<evidence type="ECO:0000313" key="2">
    <source>
        <dbReference type="Proteomes" id="UP000031668"/>
    </source>
</evidence>
<comment type="caution">
    <text evidence="1">The sequence shown here is derived from an EMBL/GenBank/DDBJ whole genome shotgun (WGS) entry which is preliminary data.</text>
</comment>
<sequence length="167" mass="19259">MTRMLEKDMFSGLILKQSIAINLGNLMGVVSHYSMRHAVALLMVQKFCFVLLVSYLISTDTQLPSIRSDEKKTLVSISKPATRVSCIINDDYMNSLYTLKGRRHCVLRESKTHFKAKDVYDPVMSVQVCYRFLHSILATVIFNRVHPIEHASVFNIKYTILLLFRRN</sequence>
<dbReference type="EMBL" id="JWZT01001186">
    <property type="protein sequence ID" value="KII72545.1"/>
    <property type="molecule type" value="Genomic_DNA"/>
</dbReference>
<dbReference type="AlphaFoldDB" id="A0A0C2N886"/>
<name>A0A0C2N886_THEKT</name>
<dbReference type="Proteomes" id="UP000031668">
    <property type="component" value="Unassembled WGS sequence"/>
</dbReference>